<name>A0AA86SRI0_9FABA</name>
<gene>
    <name evidence="5" type="ORF">AYBTSS11_LOCUS23171</name>
</gene>
<dbReference type="EMBL" id="OY731405">
    <property type="protein sequence ID" value="CAJ1971173.1"/>
    <property type="molecule type" value="Genomic_DNA"/>
</dbReference>
<sequence>MSMLIVVLMGVLSIVDGLSTYTATPGGKERNESHVSALFVLGDSSVDCGDNTLFYPLLHGRLSLYPCNGSDATLLPQLLAEKMGFTSIRPFYGQNGSLEEVLGGLNFGSTQATIMNQGRYSHQSLNQQLRQVSETMQLLQLQLSEDTALQFTKSSIFFLSFGKEDYIELFLHNSSGSNQTFQQGAQYFATILVNQMANAARYLYNANARKITCLGILPLGCTPRLAWQLNSTTSAGDYNANGCVEHVNDMIFEYNRLLDEQIDKLNTEFTDAQIVFCDVYNGMMEIINRPRLYGFEDVKRACCGLGLNGAMIGCISVDMACDQASTHVWWDLFNPTQTVNKILADAAWSGQPIADLCRPISIHELASMKV</sequence>
<comment type="similarity">
    <text evidence="1">Belongs to the 'GDSL' lipolytic enzyme family.</text>
</comment>
<dbReference type="Gramene" id="rna-AYBTSS11_LOCUS23171">
    <property type="protein sequence ID" value="CAJ1971173.1"/>
    <property type="gene ID" value="gene-AYBTSS11_LOCUS23171"/>
</dbReference>
<dbReference type="PANTHER" id="PTHR45648">
    <property type="entry name" value="GDSL LIPASE/ACYLHYDROLASE FAMILY PROTEIN (AFU_ORTHOLOGUE AFUA_4G14700)"/>
    <property type="match status" value="1"/>
</dbReference>
<evidence type="ECO:0000313" key="6">
    <source>
        <dbReference type="Proteomes" id="UP001189624"/>
    </source>
</evidence>
<evidence type="ECO:0000256" key="3">
    <source>
        <dbReference type="ARBA" id="ARBA00022963"/>
    </source>
</evidence>
<evidence type="ECO:0000256" key="2">
    <source>
        <dbReference type="ARBA" id="ARBA00022801"/>
    </source>
</evidence>
<dbReference type="InterPro" id="IPR036514">
    <property type="entry name" value="SGNH_hydro_sf"/>
</dbReference>
<proteinExistence type="inferred from homology"/>
<dbReference type="PANTHER" id="PTHR45648:SF7">
    <property type="entry name" value="OS12G0126100 PROTEIN"/>
    <property type="match status" value="1"/>
</dbReference>
<dbReference type="Gene3D" id="3.40.50.1110">
    <property type="entry name" value="SGNH hydrolase"/>
    <property type="match status" value="1"/>
</dbReference>
<protein>
    <submittedName>
        <fullName evidence="5">Uncharacterized protein</fullName>
    </submittedName>
</protein>
<keyword evidence="6" id="KW-1185">Reference proteome</keyword>
<dbReference type="AlphaFoldDB" id="A0AA86SRI0"/>
<feature type="chain" id="PRO_5041685377" evidence="4">
    <location>
        <begin position="18"/>
        <end position="370"/>
    </location>
</feature>
<organism evidence="5 6">
    <name type="scientific">Sphenostylis stenocarpa</name>
    <dbReference type="NCBI Taxonomy" id="92480"/>
    <lineage>
        <taxon>Eukaryota</taxon>
        <taxon>Viridiplantae</taxon>
        <taxon>Streptophyta</taxon>
        <taxon>Embryophyta</taxon>
        <taxon>Tracheophyta</taxon>
        <taxon>Spermatophyta</taxon>
        <taxon>Magnoliopsida</taxon>
        <taxon>eudicotyledons</taxon>
        <taxon>Gunneridae</taxon>
        <taxon>Pentapetalae</taxon>
        <taxon>rosids</taxon>
        <taxon>fabids</taxon>
        <taxon>Fabales</taxon>
        <taxon>Fabaceae</taxon>
        <taxon>Papilionoideae</taxon>
        <taxon>50 kb inversion clade</taxon>
        <taxon>NPAAA clade</taxon>
        <taxon>indigoferoid/millettioid clade</taxon>
        <taxon>Phaseoleae</taxon>
        <taxon>Sphenostylis</taxon>
    </lineage>
</organism>
<dbReference type="Proteomes" id="UP001189624">
    <property type="component" value="Chromosome 8"/>
</dbReference>
<keyword evidence="3" id="KW-0442">Lipid degradation</keyword>
<dbReference type="GO" id="GO:0016788">
    <property type="term" value="F:hydrolase activity, acting on ester bonds"/>
    <property type="evidence" value="ECO:0007669"/>
    <property type="project" value="InterPro"/>
</dbReference>
<accession>A0AA86SRI0</accession>
<reference evidence="5" key="1">
    <citation type="submission" date="2023-10" db="EMBL/GenBank/DDBJ databases">
        <authorList>
            <person name="Domelevo Entfellner J.-B."/>
        </authorList>
    </citation>
    <scope>NUCLEOTIDE SEQUENCE</scope>
</reference>
<evidence type="ECO:0000256" key="4">
    <source>
        <dbReference type="SAM" id="SignalP"/>
    </source>
</evidence>
<dbReference type="GO" id="GO:0016042">
    <property type="term" value="P:lipid catabolic process"/>
    <property type="evidence" value="ECO:0007669"/>
    <property type="project" value="UniProtKB-KW"/>
</dbReference>
<keyword evidence="4" id="KW-0732">Signal</keyword>
<dbReference type="InterPro" id="IPR051058">
    <property type="entry name" value="GDSL_Est/Lipase"/>
</dbReference>
<evidence type="ECO:0000256" key="1">
    <source>
        <dbReference type="ARBA" id="ARBA00008668"/>
    </source>
</evidence>
<evidence type="ECO:0000313" key="5">
    <source>
        <dbReference type="EMBL" id="CAJ1971173.1"/>
    </source>
</evidence>
<keyword evidence="3" id="KW-0443">Lipid metabolism</keyword>
<keyword evidence="2" id="KW-0378">Hydrolase</keyword>
<dbReference type="Pfam" id="PF00657">
    <property type="entry name" value="Lipase_GDSL"/>
    <property type="match status" value="1"/>
</dbReference>
<feature type="signal peptide" evidence="4">
    <location>
        <begin position="1"/>
        <end position="17"/>
    </location>
</feature>
<dbReference type="InterPro" id="IPR001087">
    <property type="entry name" value="GDSL"/>
</dbReference>